<feature type="region of interest" description="Disordered" evidence="1">
    <location>
        <begin position="407"/>
        <end position="442"/>
    </location>
</feature>
<accession>A0A1H6KKR5</accession>
<reference evidence="3 4" key="1">
    <citation type="submission" date="2016-10" db="EMBL/GenBank/DDBJ databases">
        <authorList>
            <person name="de Groot N.N."/>
        </authorList>
    </citation>
    <scope>NUCLEOTIDE SEQUENCE [LARGE SCALE GENOMIC DNA]</scope>
    <source>
        <strain evidence="3 4">YAD2003</strain>
    </source>
</reference>
<dbReference type="RefSeq" id="WP_051629781.1">
    <property type="nucleotide sequence ID" value="NZ_FNWV01000010.1"/>
</dbReference>
<feature type="compositionally biased region" description="Basic and acidic residues" evidence="1">
    <location>
        <begin position="292"/>
        <end position="304"/>
    </location>
</feature>
<dbReference type="Proteomes" id="UP000183190">
    <property type="component" value="Unassembled WGS sequence"/>
</dbReference>
<feature type="compositionally biased region" description="Basic and acidic residues" evidence="1">
    <location>
        <begin position="416"/>
        <end position="442"/>
    </location>
</feature>
<feature type="region of interest" description="Disordered" evidence="1">
    <location>
        <begin position="292"/>
        <end position="353"/>
    </location>
</feature>
<dbReference type="OrthoDB" id="9762440at2"/>
<feature type="domain" description="MobA/VirD2-like nuclease" evidence="2">
    <location>
        <begin position="21"/>
        <end position="148"/>
    </location>
</feature>
<dbReference type="InterPro" id="IPR005094">
    <property type="entry name" value="Endonuclease_MobA/VirD2"/>
</dbReference>
<dbReference type="EMBL" id="FNWV01000010">
    <property type="protein sequence ID" value="SEH75924.1"/>
    <property type="molecule type" value="Genomic_DNA"/>
</dbReference>
<evidence type="ECO:0000259" key="2">
    <source>
        <dbReference type="Pfam" id="PF03432"/>
    </source>
</evidence>
<evidence type="ECO:0000313" key="3">
    <source>
        <dbReference type="EMBL" id="SEH75924.1"/>
    </source>
</evidence>
<proteinExistence type="predicted"/>
<sequence length="442" mass="49234">MATVTAISTKGGGGGKKSLDYICRDDKTENKKFVTALNCSLPTAYQEFQNTREMYGKTDGIRYYHFVQSHPSGYKIEPALAHKIAVEFAERAFKGHEVVVATHNDAEHVHSHFVLNAVNAETGLKYHSNKFTLQDLRQLSDEICQKYGVTTLSKPEIHKQSNGITNGEYRVAMRGESWKMNLINTIDMVMKRAKSKKQFRFYMKQCGYDVKWEDSRKYITYTCPNGRRCRDNKLHEAKYRKENMEYEFEIRRSERSLQAEFGGDTGHTNYGLRPGTQLAGVDITAEASDRYAVRSQGSDRRDNDICTDGTVPAKSADDIQSAAGTGKGDTGADVTERDGRGVEAGSGGEGTRITGWESERADLIAAEMLRRAEQKSRLQTASTGGADRSAAPDIIGGIAAVASIIEDESEPTDDTEYAREHVDRKALAEERERKEAHGIHMG</sequence>
<dbReference type="AlphaFoldDB" id="A0A1H6KKR5"/>
<evidence type="ECO:0000313" key="4">
    <source>
        <dbReference type="Proteomes" id="UP000183190"/>
    </source>
</evidence>
<evidence type="ECO:0000256" key="1">
    <source>
        <dbReference type="SAM" id="MobiDB-lite"/>
    </source>
</evidence>
<organism evidence="3 4">
    <name type="scientific">Ruminococcus flavefaciens</name>
    <dbReference type="NCBI Taxonomy" id="1265"/>
    <lineage>
        <taxon>Bacteria</taxon>
        <taxon>Bacillati</taxon>
        <taxon>Bacillota</taxon>
        <taxon>Clostridia</taxon>
        <taxon>Eubacteriales</taxon>
        <taxon>Oscillospiraceae</taxon>
        <taxon>Ruminococcus</taxon>
    </lineage>
</organism>
<name>A0A1H6KKR5_RUMFL</name>
<protein>
    <submittedName>
        <fullName evidence="3">Relaxase/Mobilisation nuclease domain-containing protein</fullName>
    </submittedName>
</protein>
<gene>
    <name evidence="3" type="ORF">SAMN02910265_02507</name>
</gene>
<dbReference type="Pfam" id="PF03432">
    <property type="entry name" value="Relaxase"/>
    <property type="match status" value="1"/>
</dbReference>